<reference evidence="4 5" key="1">
    <citation type="submission" date="2019-01" db="EMBL/GenBank/DDBJ databases">
        <title>Genome sequencing of the rare red list fungi Fomitopsis rosea.</title>
        <authorList>
            <person name="Buettner E."/>
            <person name="Kellner H."/>
        </authorList>
    </citation>
    <scope>NUCLEOTIDE SEQUENCE [LARGE SCALE GENOMIC DNA]</scope>
    <source>
        <strain evidence="4 5">DSM 105464</strain>
    </source>
</reference>
<dbReference type="STRING" id="34475.A0A4Y9YZ52"/>
<evidence type="ECO:0000313" key="4">
    <source>
        <dbReference type="EMBL" id="TFY67037.1"/>
    </source>
</evidence>
<dbReference type="InterPro" id="IPR000250">
    <property type="entry name" value="Peptidase_G1"/>
</dbReference>
<dbReference type="GO" id="GO:0070007">
    <property type="term" value="F:glutamic-type endopeptidase activity"/>
    <property type="evidence" value="ECO:0007669"/>
    <property type="project" value="InterPro"/>
</dbReference>
<dbReference type="Proteomes" id="UP000298390">
    <property type="component" value="Unassembled WGS sequence"/>
</dbReference>
<feature type="compositionally biased region" description="Basic residues" evidence="2">
    <location>
        <begin position="308"/>
        <end position="319"/>
    </location>
</feature>
<proteinExistence type="predicted"/>
<protein>
    <submittedName>
        <fullName evidence="4">Uncharacterized protein</fullName>
    </submittedName>
</protein>
<dbReference type="GO" id="GO:0006508">
    <property type="term" value="P:proteolysis"/>
    <property type="evidence" value="ECO:0007669"/>
    <property type="project" value="InterPro"/>
</dbReference>
<dbReference type="PANTHER" id="PTHR37536">
    <property type="entry name" value="PUTATIVE (AFU_ORTHOLOGUE AFUA_3G02970)-RELATED"/>
    <property type="match status" value="1"/>
</dbReference>
<accession>A0A4Y9YZ52</accession>
<feature type="region of interest" description="Disordered" evidence="2">
    <location>
        <begin position="209"/>
        <end position="231"/>
    </location>
</feature>
<feature type="signal peptide" evidence="3">
    <location>
        <begin position="1"/>
        <end position="18"/>
    </location>
</feature>
<evidence type="ECO:0000256" key="1">
    <source>
        <dbReference type="PIRSR" id="PIRSR600250-50"/>
    </source>
</evidence>
<feature type="active site" description="Proton acceptor" evidence="1">
    <location>
        <position position="186"/>
    </location>
</feature>
<evidence type="ECO:0000256" key="3">
    <source>
        <dbReference type="SAM" id="SignalP"/>
    </source>
</evidence>
<dbReference type="PRINTS" id="PR00977">
    <property type="entry name" value="SCYTLDPTASE"/>
</dbReference>
<feature type="region of interest" description="Disordered" evidence="2">
    <location>
        <begin position="287"/>
        <end position="319"/>
    </location>
</feature>
<dbReference type="CDD" id="cd13426">
    <property type="entry name" value="Peptidase_G1"/>
    <property type="match status" value="1"/>
</dbReference>
<evidence type="ECO:0000256" key="2">
    <source>
        <dbReference type="SAM" id="MobiDB-lite"/>
    </source>
</evidence>
<dbReference type="InterPro" id="IPR013320">
    <property type="entry name" value="ConA-like_dom_sf"/>
</dbReference>
<organism evidence="4 5">
    <name type="scientific">Rhodofomes roseus</name>
    <dbReference type="NCBI Taxonomy" id="34475"/>
    <lineage>
        <taxon>Eukaryota</taxon>
        <taxon>Fungi</taxon>
        <taxon>Dikarya</taxon>
        <taxon>Basidiomycota</taxon>
        <taxon>Agaricomycotina</taxon>
        <taxon>Agaricomycetes</taxon>
        <taxon>Polyporales</taxon>
        <taxon>Rhodofomes</taxon>
    </lineage>
</organism>
<comment type="caution">
    <text evidence="4">The sequence shown here is derived from an EMBL/GenBank/DDBJ whole genome shotgun (WGS) entry which is preliminary data.</text>
</comment>
<dbReference type="Gene3D" id="2.60.120.700">
    <property type="entry name" value="Peptidase G1"/>
    <property type="match status" value="1"/>
</dbReference>
<dbReference type="Pfam" id="PF01828">
    <property type="entry name" value="Peptidase_A4"/>
    <property type="match status" value="1"/>
</dbReference>
<dbReference type="EMBL" id="SEKV01000065">
    <property type="protein sequence ID" value="TFY67037.1"/>
    <property type="molecule type" value="Genomic_DNA"/>
</dbReference>
<name>A0A4Y9YZ52_9APHY</name>
<dbReference type="AlphaFoldDB" id="A0A4Y9YZ52"/>
<dbReference type="SUPFAM" id="SSF49899">
    <property type="entry name" value="Concanavalin A-like lectins/glucanases"/>
    <property type="match status" value="1"/>
</dbReference>
<dbReference type="PANTHER" id="PTHR37536:SF1">
    <property type="entry name" value="ASPERGILLOPEPSIN, PUTAITVE (AFU_ORTHOLOGUE AFUA_7G01200)"/>
    <property type="match status" value="1"/>
</dbReference>
<keyword evidence="3" id="KW-0732">Signal</keyword>
<feature type="chain" id="PRO_5021461649" evidence="3">
    <location>
        <begin position="19"/>
        <end position="319"/>
    </location>
</feature>
<dbReference type="InterPro" id="IPR038656">
    <property type="entry name" value="Peptidase_G1_sf"/>
</dbReference>
<evidence type="ECO:0000313" key="5">
    <source>
        <dbReference type="Proteomes" id="UP000298390"/>
    </source>
</evidence>
<gene>
    <name evidence="4" type="ORF">EVJ58_g1895</name>
</gene>
<sequence length="319" mass="34526">MFAASLLASVLLATTALARPSGIAGRLARRRTGTHLSKARAAHRARGHLQTSPTWSTPGSFTAVTGTFTVPTPSAPSGGSGSYSASAWVGIDGDTCDTAILQTGVDFSIDGGSVSYDAWYEWYPDYAYDFSGISFSAGDTVKLTVTASSTTSGTAVIENQSTGQTVTQDITSSSALCEENAEWIVEDYEENGSLVPLADFGTVTFTSASATTTSGSVGPRRRDPHRYRAEQQSPHVRFGLLERSHSQVRLEFERLKVITGYPSKRYGKLVEKLPRRHARVLVQLRTEPPYSDTSSESREQTRPLIRTAKPHARRSIIAR</sequence>